<dbReference type="PANTHER" id="PTHR43744:SF12">
    <property type="entry name" value="ABC TRANSPORTER PERMEASE PROTEIN MG189-RELATED"/>
    <property type="match status" value="1"/>
</dbReference>
<gene>
    <name evidence="9" type="ORF">F4Y42_12690</name>
</gene>
<keyword evidence="3" id="KW-1003">Cell membrane</keyword>
<dbReference type="Pfam" id="PF00528">
    <property type="entry name" value="BPD_transp_1"/>
    <property type="match status" value="1"/>
</dbReference>
<dbReference type="CDD" id="cd06261">
    <property type="entry name" value="TM_PBP2"/>
    <property type="match status" value="1"/>
</dbReference>
<organism evidence="9">
    <name type="scientific">Caldilineaceae bacterium SB0664_bin_27</name>
    <dbReference type="NCBI Taxonomy" id="2605260"/>
    <lineage>
        <taxon>Bacteria</taxon>
        <taxon>Bacillati</taxon>
        <taxon>Chloroflexota</taxon>
        <taxon>Caldilineae</taxon>
        <taxon>Caldilineales</taxon>
        <taxon>Caldilineaceae</taxon>
    </lineage>
</organism>
<accession>A0A6B0YUB8</accession>
<evidence type="ECO:0000256" key="2">
    <source>
        <dbReference type="ARBA" id="ARBA00022448"/>
    </source>
</evidence>
<dbReference type="AlphaFoldDB" id="A0A6B0YUB8"/>
<dbReference type="PANTHER" id="PTHR43744">
    <property type="entry name" value="ABC TRANSPORTER PERMEASE PROTEIN MG189-RELATED-RELATED"/>
    <property type="match status" value="1"/>
</dbReference>
<keyword evidence="6 7" id="KW-0472">Membrane</keyword>
<dbReference type="GO" id="GO:0005886">
    <property type="term" value="C:plasma membrane"/>
    <property type="evidence" value="ECO:0007669"/>
    <property type="project" value="UniProtKB-SubCell"/>
</dbReference>
<evidence type="ECO:0000256" key="5">
    <source>
        <dbReference type="ARBA" id="ARBA00022989"/>
    </source>
</evidence>
<sequence length="289" mass="32289">MATRSESIAGGPAQRQRRGLHRGDAWRTVALGILCALMIAPLIMAIIISFKSPSQFTRVPFLPTWPMRWENYEFAVQIISQFLLNSIITSGATVIGVLLLSSLAAYSFAQIRFPGRTFVFYAVLALMMVPASLTLVPSFVLVRDLRLINTHWSLILPWIAGGQLIGILILRAFFESLPGEMFDACRIDGATDWQIYWHVALPLTRSMLGVVAVLNILGTWNNLIWPTLTLPERKMWPLTPGLYSYMEQYYTSYGRVMAGLLLGSIPLVILFVFTSRLFVEGLTSGAIKT</sequence>
<feature type="domain" description="ABC transmembrane type-1" evidence="8">
    <location>
        <begin position="83"/>
        <end position="274"/>
    </location>
</feature>
<comment type="caution">
    <text evidence="9">The sequence shown here is derived from an EMBL/GenBank/DDBJ whole genome shotgun (WGS) entry which is preliminary data.</text>
</comment>
<feature type="transmembrane region" description="Helical" evidence="7">
    <location>
        <begin position="82"/>
        <end position="106"/>
    </location>
</feature>
<keyword evidence="4 7" id="KW-0812">Transmembrane</keyword>
<proteinExistence type="inferred from homology"/>
<feature type="transmembrane region" description="Helical" evidence="7">
    <location>
        <begin position="25"/>
        <end position="50"/>
    </location>
</feature>
<feature type="transmembrane region" description="Helical" evidence="7">
    <location>
        <begin position="195"/>
        <end position="217"/>
    </location>
</feature>
<evidence type="ECO:0000313" key="9">
    <source>
        <dbReference type="EMBL" id="MXY94293.1"/>
    </source>
</evidence>
<evidence type="ECO:0000256" key="6">
    <source>
        <dbReference type="ARBA" id="ARBA00023136"/>
    </source>
</evidence>
<evidence type="ECO:0000256" key="1">
    <source>
        <dbReference type="ARBA" id="ARBA00004651"/>
    </source>
</evidence>
<dbReference type="Gene3D" id="1.10.3720.10">
    <property type="entry name" value="MetI-like"/>
    <property type="match status" value="1"/>
</dbReference>
<name>A0A6B0YUB8_9CHLR</name>
<evidence type="ECO:0000256" key="4">
    <source>
        <dbReference type="ARBA" id="ARBA00022692"/>
    </source>
</evidence>
<dbReference type="InterPro" id="IPR035906">
    <property type="entry name" value="MetI-like_sf"/>
</dbReference>
<evidence type="ECO:0000259" key="8">
    <source>
        <dbReference type="PROSITE" id="PS50928"/>
    </source>
</evidence>
<reference evidence="9" key="1">
    <citation type="submission" date="2019-09" db="EMBL/GenBank/DDBJ databases">
        <title>Characterisation of the sponge microbiome using genome-centric metagenomics.</title>
        <authorList>
            <person name="Engelberts J.P."/>
            <person name="Robbins S.J."/>
            <person name="De Goeij J.M."/>
            <person name="Aranda M."/>
            <person name="Bell S.C."/>
            <person name="Webster N.S."/>
        </authorList>
    </citation>
    <scope>NUCLEOTIDE SEQUENCE</scope>
    <source>
        <strain evidence="9">SB0664_bin_27</strain>
    </source>
</reference>
<dbReference type="PROSITE" id="PS50928">
    <property type="entry name" value="ABC_TM1"/>
    <property type="match status" value="1"/>
</dbReference>
<evidence type="ECO:0000256" key="3">
    <source>
        <dbReference type="ARBA" id="ARBA00022475"/>
    </source>
</evidence>
<comment type="subcellular location">
    <subcellularLocation>
        <location evidence="1 7">Cell membrane</location>
        <topology evidence="1 7">Multi-pass membrane protein</topology>
    </subcellularLocation>
</comment>
<comment type="similarity">
    <text evidence="7">Belongs to the binding-protein-dependent transport system permease family.</text>
</comment>
<dbReference type="EMBL" id="VXRG01000106">
    <property type="protein sequence ID" value="MXY94293.1"/>
    <property type="molecule type" value="Genomic_DNA"/>
</dbReference>
<feature type="transmembrane region" description="Helical" evidence="7">
    <location>
        <begin position="154"/>
        <end position="174"/>
    </location>
</feature>
<evidence type="ECO:0000256" key="7">
    <source>
        <dbReference type="RuleBase" id="RU363032"/>
    </source>
</evidence>
<dbReference type="SUPFAM" id="SSF161098">
    <property type="entry name" value="MetI-like"/>
    <property type="match status" value="1"/>
</dbReference>
<feature type="transmembrane region" description="Helical" evidence="7">
    <location>
        <begin position="256"/>
        <end position="279"/>
    </location>
</feature>
<dbReference type="GO" id="GO:0055085">
    <property type="term" value="P:transmembrane transport"/>
    <property type="evidence" value="ECO:0007669"/>
    <property type="project" value="InterPro"/>
</dbReference>
<keyword evidence="5 7" id="KW-1133">Transmembrane helix</keyword>
<keyword evidence="2 7" id="KW-0813">Transport</keyword>
<feature type="transmembrane region" description="Helical" evidence="7">
    <location>
        <begin position="118"/>
        <end position="142"/>
    </location>
</feature>
<protein>
    <submittedName>
        <fullName evidence="9">Carbohydrate ABC transporter permease</fullName>
    </submittedName>
</protein>
<dbReference type="InterPro" id="IPR000515">
    <property type="entry name" value="MetI-like"/>
</dbReference>